<protein>
    <recommendedName>
        <fullName evidence="6">FMN dependent NADH:quinone oxidoreductase</fullName>
        <ecNumber evidence="6">1.6.5.-</ecNumber>
    </recommendedName>
    <alternativeName>
        <fullName evidence="6">Azo-dye reductase</fullName>
    </alternativeName>
    <alternativeName>
        <fullName evidence="6">FMN-dependent NADH-azo compound oxidoreductase</fullName>
    </alternativeName>
    <alternativeName>
        <fullName evidence="6">FMN-dependent NADH-azoreductase</fullName>
        <ecNumber evidence="6">1.7.1.17</ecNumber>
    </alternativeName>
</protein>
<sequence>MSKTILHIDASARRVGSATRELSEKIVQHLDAQRIIRRDLATPLPLLTEDWINANFTPADQRDSAQLDLLALSDELVAELQDADTIVIGLPIYNFSVPAAFKAWIDLVARAGVTFAYTENGPKGLLEGKRAILAIASGGTAVDSEIDFATGYARHVLGFIGIHDVEVIAADRMALDPEATLQKARDAVAQLAA</sequence>
<dbReference type="InterPro" id="IPR029039">
    <property type="entry name" value="Flavoprotein-like_sf"/>
</dbReference>
<comment type="function">
    <text evidence="6">Quinone reductase that provides resistance to thiol-specific stress caused by electrophilic quinones.</text>
</comment>
<reference evidence="8 9" key="1">
    <citation type="submission" date="2015-12" db="EMBL/GenBank/DDBJ databases">
        <authorList>
            <person name="Shamseldin A."/>
            <person name="Moawad H."/>
            <person name="Abd El-Rahim W.M."/>
            <person name="Sadowsky M.J."/>
        </authorList>
    </citation>
    <scope>NUCLEOTIDE SEQUENCE [LARGE SCALE GENOMIC DNA]</scope>
    <source>
        <strain evidence="8 9">ZGT118</strain>
    </source>
</reference>
<dbReference type="Proteomes" id="UP000053791">
    <property type="component" value="Unassembled WGS sequence"/>
</dbReference>
<accession>A0A0X3UBI2</accession>
<comment type="catalytic activity">
    <reaction evidence="6">
        <text>2 a quinone + NADH + H(+) = 2 a 1,4-benzosemiquinone + NAD(+)</text>
        <dbReference type="Rhea" id="RHEA:65952"/>
        <dbReference type="ChEBI" id="CHEBI:15378"/>
        <dbReference type="ChEBI" id="CHEBI:57540"/>
        <dbReference type="ChEBI" id="CHEBI:57945"/>
        <dbReference type="ChEBI" id="CHEBI:132124"/>
        <dbReference type="ChEBI" id="CHEBI:134225"/>
    </reaction>
</comment>
<dbReference type="Pfam" id="PF02525">
    <property type="entry name" value="Flavodoxin_2"/>
    <property type="match status" value="1"/>
</dbReference>
<dbReference type="InterPro" id="IPR003680">
    <property type="entry name" value="Flavodoxin_fold"/>
</dbReference>
<evidence type="ECO:0000256" key="6">
    <source>
        <dbReference type="HAMAP-Rule" id="MF_01216"/>
    </source>
</evidence>
<evidence type="ECO:0000256" key="4">
    <source>
        <dbReference type="ARBA" id="ARBA00023027"/>
    </source>
</evidence>
<comment type="catalytic activity">
    <reaction evidence="5">
        <text>N,N-dimethyl-1,4-phenylenediamine + anthranilate + 2 NAD(+) = 2-(4-dimethylaminophenyl)diazenylbenzoate + 2 NADH + 2 H(+)</text>
        <dbReference type="Rhea" id="RHEA:55872"/>
        <dbReference type="ChEBI" id="CHEBI:15378"/>
        <dbReference type="ChEBI" id="CHEBI:15783"/>
        <dbReference type="ChEBI" id="CHEBI:16567"/>
        <dbReference type="ChEBI" id="CHEBI:57540"/>
        <dbReference type="ChEBI" id="CHEBI:57945"/>
        <dbReference type="ChEBI" id="CHEBI:71579"/>
        <dbReference type="EC" id="1.7.1.17"/>
    </reaction>
    <physiologicalReaction direction="right-to-left" evidence="5">
        <dbReference type="Rhea" id="RHEA:55874"/>
    </physiologicalReaction>
</comment>
<dbReference type="EMBL" id="LQBQ01000004">
    <property type="protein sequence ID" value="KUJ85112.1"/>
    <property type="molecule type" value="Genomic_DNA"/>
</dbReference>
<keyword evidence="9" id="KW-1185">Reference proteome</keyword>
<dbReference type="GO" id="GO:0010181">
    <property type="term" value="F:FMN binding"/>
    <property type="evidence" value="ECO:0007669"/>
    <property type="project" value="UniProtKB-UniRule"/>
</dbReference>
<dbReference type="GO" id="GO:0016652">
    <property type="term" value="F:oxidoreductase activity, acting on NAD(P)H as acceptor"/>
    <property type="evidence" value="ECO:0007669"/>
    <property type="project" value="UniProtKB-UniRule"/>
</dbReference>
<dbReference type="GO" id="GO:0009055">
    <property type="term" value="F:electron transfer activity"/>
    <property type="evidence" value="ECO:0007669"/>
    <property type="project" value="UniProtKB-UniRule"/>
</dbReference>
<feature type="domain" description="Flavodoxin-like fold" evidence="7">
    <location>
        <begin position="3"/>
        <end position="190"/>
    </location>
</feature>
<comment type="caution">
    <text evidence="8">The sequence shown here is derived from an EMBL/GenBank/DDBJ whole genome shotgun (WGS) entry which is preliminary data.</text>
</comment>
<gene>
    <name evidence="6" type="primary">azoR</name>
    <name evidence="8" type="ORF">AVO45_17830</name>
</gene>
<proteinExistence type="inferred from homology"/>
<comment type="caution">
    <text evidence="6">Lacks conserved residue(s) required for the propagation of feature annotation.</text>
</comment>
<dbReference type="EC" id="1.7.1.17" evidence="6"/>
<comment type="subunit">
    <text evidence="6">Homodimer.</text>
</comment>
<dbReference type="PANTHER" id="PTHR43741:SF2">
    <property type="entry name" value="FMN-DEPENDENT NADH:QUINONE OXIDOREDUCTASE"/>
    <property type="match status" value="1"/>
</dbReference>
<dbReference type="PANTHER" id="PTHR43741">
    <property type="entry name" value="FMN-DEPENDENT NADH-AZOREDUCTASE 1"/>
    <property type="match status" value="1"/>
</dbReference>
<organism evidence="8 9">
    <name type="scientific">Ruegeria marisrubri</name>
    <dbReference type="NCBI Taxonomy" id="1685379"/>
    <lineage>
        <taxon>Bacteria</taxon>
        <taxon>Pseudomonadati</taxon>
        <taxon>Pseudomonadota</taxon>
        <taxon>Alphaproteobacteria</taxon>
        <taxon>Rhodobacterales</taxon>
        <taxon>Roseobacteraceae</taxon>
        <taxon>Ruegeria</taxon>
    </lineage>
</organism>
<evidence type="ECO:0000259" key="7">
    <source>
        <dbReference type="Pfam" id="PF02525"/>
    </source>
</evidence>
<keyword evidence="1 6" id="KW-0285">Flavoprotein</keyword>
<dbReference type="OrthoDB" id="9787136at2"/>
<dbReference type="STRING" id="1685379.AVO45_17830"/>
<dbReference type="InterPro" id="IPR023048">
    <property type="entry name" value="NADH:quinone_OxRdtase_FMN_depd"/>
</dbReference>
<dbReference type="SUPFAM" id="SSF52218">
    <property type="entry name" value="Flavoproteins"/>
    <property type="match status" value="1"/>
</dbReference>
<dbReference type="HAMAP" id="MF_01216">
    <property type="entry name" value="Azoreductase_type1"/>
    <property type="match status" value="1"/>
</dbReference>
<evidence type="ECO:0000313" key="9">
    <source>
        <dbReference type="Proteomes" id="UP000053791"/>
    </source>
</evidence>
<dbReference type="RefSeq" id="WP_068345020.1">
    <property type="nucleotide sequence ID" value="NZ_LQBQ01000004.1"/>
</dbReference>
<dbReference type="EC" id="1.6.5.-" evidence="6"/>
<keyword evidence="2 6" id="KW-0288">FMN</keyword>
<name>A0A0X3UBI2_9RHOB</name>
<evidence type="ECO:0000256" key="5">
    <source>
        <dbReference type="ARBA" id="ARBA00048542"/>
    </source>
</evidence>
<dbReference type="AlphaFoldDB" id="A0A0X3UBI2"/>
<keyword evidence="4 6" id="KW-0520">NAD</keyword>
<dbReference type="InterPro" id="IPR050104">
    <property type="entry name" value="FMN-dep_NADH:Q_OxRdtase_AzoR1"/>
</dbReference>
<dbReference type="GO" id="GO:0016655">
    <property type="term" value="F:oxidoreductase activity, acting on NAD(P)H, quinone or similar compound as acceptor"/>
    <property type="evidence" value="ECO:0007669"/>
    <property type="project" value="InterPro"/>
</dbReference>
<evidence type="ECO:0000256" key="3">
    <source>
        <dbReference type="ARBA" id="ARBA00023002"/>
    </source>
</evidence>
<comment type="function">
    <text evidence="6">Also exhibits azoreductase activity. Catalyzes the reductive cleavage of the azo bond in aromatic azo compounds to the corresponding amines.</text>
</comment>
<evidence type="ECO:0000256" key="1">
    <source>
        <dbReference type="ARBA" id="ARBA00022630"/>
    </source>
</evidence>
<keyword evidence="3 6" id="KW-0560">Oxidoreductase</keyword>
<feature type="binding site" evidence="6">
    <location>
        <position position="11"/>
    </location>
    <ligand>
        <name>FMN</name>
        <dbReference type="ChEBI" id="CHEBI:58210"/>
    </ligand>
</feature>
<comment type="similarity">
    <text evidence="6">Belongs to the azoreductase type 1 family.</text>
</comment>
<comment type="cofactor">
    <cofactor evidence="6">
        <name>FMN</name>
        <dbReference type="ChEBI" id="CHEBI:58210"/>
    </cofactor>
    <text evidence="6">Binds 1 FMN per subunit.</text>
</comment>
<evidence type="ECO:0000313" key="8">
    <source>
        <dbReference type="EMBL" id="KUJ85112.1"/>
    </source>
</evidence>
<dbReference type="Gene3D" id="3.40.50.360">
    <property type="match status" value="1"/>
</dbReference>
<evidence type="ECO:0000256" key="2">
    <source>
        <dbReference type="ARBA" id="ARBA00022643"/>
    </source>
</evidence>